<dbReference type="STRING" id="1817832.A3J48_00505"/>
<reference evidence="2 3" key="1">
    <citation type="journal article" date="2016" name="Nat. Commun.">
        <title>Thousands of microbial genomes shed light on interconnected biogeochemical processes in an aquifer system.</title>
        <authorList>
            <person name="Anantharaman K."/>
            <person name="Brown C.T."/>
            <person name="Hug L.A."/>
            <person name="Sharon I."/>
            <person name="Castelle C.J."/>
            <person name="Probst A.J."/>
            <person name="Thomas B.C."/>
            <person name="Singh A."/>
            <person name="Wilkins M.J."/>
            <person name="Karaoz U."/>
            <person name="Brodie E.L."/>
            <person name="Williams K.H."/>
            <person name="Hubbard S.S."/>
            <person name="Banfield J.F."/>
        </authorList>
    </citation>
    <scope>NUCLEOTIDE SEQUENCE [LARGE SCALE GENOMIC DNA]</scope>
</reference>
<dbReference type="EMBL" id="MFES01000030">
    <property type="protein sequence ID" value="OGE84953.1"/>
    <property type="molecule type" value="Genomic_DNA"/>
</dbReference>
<gene>
    <name evidence="2" type="ORF">A3J48_00505</name>
</gene>
<feature type="region of interest" description="Disordered" evidence="1">
    <location>
        <begin position="131"/>
        <end position="157"/>
    </location>
</feature>
<accession>A0A1F5P4Y5</accession>
<evidence type="ECO:0000313" key="2">
    <source>
        <dbReference type="EMBL" id="OGE84953.1"/>
    </source>
</evidence>
<comment type="caution">
    <text evidence="2">The sequence shown here is derived from an EMBL/GenBank/DDBJ whole genome shotgun (WGS) entry which is preliminary data.</text>
</comment>
<evidence type="ECO:0000313" key="3">
    <source>
        <dbReference type="Proteomes" id="UP000176786"/>
    </source>
</evidence>
<dbReference type="AlphaFoldDB" id="A0A1F5P4Y5"/>
<evidence type="ECO:0000256" key="1">
    <source>
        <dbReference type="SAM" id="MobiDB-lite"/>
    </source>
</evidence>
<dbReference type="Proteomes" id="UP000176786">
    <property type="component" value="Unassembled WGS sequence"/>
</dbReference>
<proteinExistence type="predicted"/>
<organism evidence="2 3">
    <name type="scientific">Candidatus Doudnabacteria bacterium RIFCSPHIGHO2_02_FULL_46_11</name>
    <dbReference type="NCBI Taxonomy" id="1817832"/>
    <lineage>
        <taxon>Bacteria</taxon>
        <taxon>Candidatus Doudnaibacteriota</taxon>
    </lineage>
</organism>
<protein>
    <submittedName>
        <fullName evidence="2">Uncharacterized protein</fullName>
    </submittedName>
</protein>
<name>A0A1F5P4Y5_9BACT</name>
<sequence>MEGPIKKINRHRFEGSSPVSAVHQESPELRSPDSLVSPHRRALLEVAQSGYLHPDYILPHREGQVFYTSNKKIDDIKTILERNGFRPTIRAIGKEAYAIYLPDKYAAAKDQVPPDDNWFLWESEVEKSEFSEAAAPVREKQSQPTAPQPDGKPVSPQKLEILKPQAMVVEPTPETRNAIDKKGLILSPIGLVEQAIGQYDGNKIDAAAFEALIKQARLQLDENYTGKNKQLT</sequence>
<feature type="region of interest" description="Disordered" evidence="1">
    <location>
        <begin position="1"/>
        <end position="34"/>
    </location>
</feature>